<gene>
    <name evidence="2" type="ORF">GUJ93_ZPchr0010g7654</name>
</gene>
<dbReference type="OrthoDB" id="118550at2759"/>
<dbReference type="EMBL" id="JAAALK010000082">
    <property type="protein sequence ID" value="KAG8086786.1"/>
    <property type="molecule type" value="Genomic_DNA"/>
</dbReference>
<reference evidence="2" key="1">
    <citation type="journal article" date="2021" name="bioRxiv">
        <title>Whole Genome Assembly and Annotation of Northern Wild Rice, Zizania palustris L., Supports a Whole Genome Duplication in the Zizania Genus.</title>
        <authorList>
            <person name="Haas M."/>
            <person name="Kono T."/>
            <person name="Macchietto M."/>
            <person name="Millas R."/>
            <person name="McGilp L."/>
            <person name="Shao M."/>
            <person name="Duquette J."/>
            <person name="Hirsch C.N."/>
            <person name="Kimball J."/>
        </authorList>
    </citation>
    <scope>NUCLEOTIDE SEQUENCE</scope>
    <source>
        <tissue evidence="2">Fresh leaf tissue</tissue>
    </source>
</reference>
<reference evidence="2" key="2">
    <citation type="submission" date="2021-02" db="EMBL/GenBank/DDBJ databases">
        <authorList>
            <person name="Kimball J.A."/>
            <person name="Haas M.W."/>
            <person name="Macchietto M."/>
            <person name="Kono T."/>
            <person name="Duquette J."/>
            <person name="Shao M."/>
        </authorList>
    </citation>
    <scope>NUCLEOTIDE SEQUENCE</scope>
    <source>
        <tissue evidence="2">Fresh leaf tissue</tissue>
    </source>
</reference>
<feature type="compositionally biased region" description="Pro residues" evidence="1">
    <location>
        <begin position="58"/>
        <end position="70"/>
    </location>
</feature>
<evidence type="ECO:0000313" key="3">
    <source>
        <dbReference type="Proteomes" id="UP000729402"/>
    </source>
</evidence>
<name>A0A8J6BK73_ZIZPA</name>
<accession>A0A8J6BK73</accession>
<evidence type="ECO:0000313" key="2">
    <source>
        <dbReference type="EMBL" id="KAG8086786.1"/>
    </source>
</evidence>
<comment type="caution">
    <text evidence="2">The sequence shown here is derived from an EMBL/GenBank/DDBJ whole genome shotgun (WGS) entry which is preliminary data.</text>
</comment>
<proteinExistence type="predicted"/>
<feature type="region of interest" description="Disordered" evidence="1">
    <location>
        <begin position="19"/>
        <end position="78"/>
    </location>
</feature>
<evidence type="ECO:0000256" key="1">
    <source>
        <dbReference type="SAM" id="MobiDB-lite"/>
    </source>
</evidence>
<dbReference type="AlphaFoldDB" id="A0A8J6BK73"/>
<sequence length="297" mass="31631">MPQESRPVGVRLFGVTIAPALAPAPELESDPLDRDPSPNPPVAAGEDVMRKCKSMATSPPPPRAPPPPPETLGAPATGTYPTVSCCSRPASGGARRSGRKLSLGLKKSIECFLLIKSFDRMENDMSPAPNCPIFPILSPSMGKVHDMMAMTKQLQNSRLEGVSSSNIHNLYLQAARDLPPSIPSFKATNIDSSLSKMNYMEGFWRPPLLFRPIPRIAEGTSSLTPATANIAASAFQANLTACTNEFLSPQSNPSPLPKKSDPPAEQRDLDLTVAPPSQQTRASISSQNAVGGVIQVI</sequence>
<feature type="compositionally biased region" description="Polar residues" evidence="1">
    <location>
        <begin position="275"/>
        <end position="286"/>
    </location>
</feature>
<protein>
    <submittedName>
        <fullName evidence="2">Uncharacterized protein</fullName>
    </submittedName>
</protein>
<feature type="region of interest" description="Disordered" evidence="1">
    <location>
        <begin position="247"/>
        <end position="286"/>
    </location>
</feature>
<feature type="compositionally biased region" description="Basic and acidic residues" evidence="1">
    <location>
        <begin position="258"/>
        <end position="270"/>
    </location>
</feature>
<dbReference type="Proteomes" id="UP000729402">
    <property type="component" value="Unassembled WGS sequence"/>
</dbReference>
<organism evidence="2 3">
    <name type="scientific">Zizania palustris</name>
    <name type="common">Northern wild rice</name>
    <dbReference type="NCBI Taxonomy" id="103762"/>
    <lineage>
        <taxon>Eukaryota</taxon>
        <taxon>Viridiplantae</taxon>
        <taxon>Streptophyta</taxon>
        <taxon>Embryophyta</taxon>
        <taxon>Tracheophyta</taxon>
        <taxon>Spermatophyta</taxon>
        <taxon>Magnoliopsida</taxon>
        <taxon>Liliopsida</taxon>
        <taxon>Poales</taxon>
        <taxon>Poaceae</taxon>
        <taxon>BOP clade</taxon>
        <taxon>Oryzoideae</taxon>
        <taxon>Oryzeae</taxon>
        <taxon>Zizaniinae</taxon>
        <taxon>Zizania</taxon>
    </lineage>
</organism>
<keyword evidence="3" id="KW-1185">Reference proteome</keyword>